<dbReference type="AlphaFoldDB" id="E4U132"/>
<dbReference type="PANTHER" id="PTHR43343">
    <property type="entry name" value="PEPTIDASE S12"/>
    <property type="match status" value="1"/>
</dbReference>
<evidence type="ECO:0000256" key="2">
    <source>
        <dbReference type="ARBA" id="ARBA00022670"/>
    </source>
</evidence>
<dbReference type="RefSeq" id="WP_013459533.1">
    <property type="nucleotide sequence ID" value="NC_014762.1"/>
</dbReference>
<dbReference type="PRINTS" id="PR00834">
    <property type="entry name" value="PROTEASES2C"/>
</dbReference>
<dbReference type="Pfam" id="PF13365">
    <property type="entry name" value="Trypsin_2"/>
    <property type="match status" value="1"/>
</dbReference>
<evidence type="ECO:0000256" key="1">
    <source>
        <dbReference type="ARBA" id="ARBA00010541"/>
    </source>
</evidence>
<keyword evidence="3" id="KW-0378">Hydrolase</keyword>
<sequence>MKLLFLLASATVLSYSLSAHEAVFNITDQVKKVLPSIVKIKVQKSEPSNDASELTATDTGGSGFILDDQHHIATNAHVIGDGKKIVIIDYQNKEYPAVLVAKDDKTDIAVLESDNFNTAVLSESNTSVSLGEGVFTIGSPFSLGHSVSYGIAGSLNRFLPNYPYIRFIQIDAAVNPGNSGGGLFNLHGELIGMVTTYFSKQGNYTNIAFALPIADVHRIASALIKNKQVERGYFGAEFFLSERLSRKLGYKASVFISRIEPNSPADLAGLKSGDIITGINDTILDDGGELHRCLEQSRPGDTIILSLIRDKQQKRQNIKLGKQSTEKKETTNVGTADASEKMGLILREKKNKIEVALSYGLAKNIGFDPTDTIIEINGVNVNTIQEFNAHLSRLKDGEIALIRLDRNGNSLVLPIGTKTALKGYSSLN</sequence>
<evidence type="ECO:0000313" key="7">
    <source>
        <dbReference type="Proteomes" id="UP000008721"/>
    </source>
</evidence>
<dbReference type="HOGENOM" id="CLU_020120_1_0_7"/>
<accession>E4U132</accession>
<dbReference type="InterPro" id="IPR043504">
    <property type="entry name" value="Peptidase_S1_PA_chymotrypsin"/>
</dbReference>
<dbReference type="EMBL" id="CP002355">
    <property type="protein sequence ID" value="ADR33336.1"/>
    <property type="molecule type" value="Genomic_DNA"/>
</dbReference>
<dbReference type="InterPro" id="IPR009003">
    <property type="entry name" value="Peptidase_S1_PA"/>
</dbReference>
<evidence type="ECO:0000256" key="3">
    <source>
        <dbReference type="ARBA" id="ARBA00022801"/>
    </source>
</evidence>
<dbReference type="Proteomes" id="UP000008721">
    <property type="component" value="Chromosome"/>
</dbReference>
<keyword evidence="2" id="KW-0645">Protease</keyword>
<dbReference type="Gene3D" id="2.40.10.10">
    <property type="entry name" value="Trypsin-like serine proteases"/>
    <property type="match status" value="2"/>
</dbReference>
<dbReference type="eggNOG" id="COG0265">
    <property type="taxonomic scope" value="Bacteria"/>
</dbReference>
<dbReference type="KEGG" id="sku:Sulku_0670"/>
<dbReference type="SMART" id="SM00228">
    <property type="entry name" value="PDZ"/>
    <property type="match status" value="2"/>
</dbReference>
<keyword evidence="4" id="KW-0732">Signal</keyword>
<dbReference type="PROSITE" id="PS50106">
    <property type="entry name" value="PDZ"/>
    <property type="match status" value="1"/>
</dbReference>
<gene>
    <name evidence="6" type="ordered locus">Sulku_0670</name>
</gene>
<dbReference type="SUPFAM" id="SSF50494">
    <property type="entry name" value="Trypsin-like serine proteases"/>
    <property type="match status" value="1"/>
</dbReference>
<dbReference type="SUPFAM" id="SSF50156">
    <property type="entry name" value="PDZ domain-like"/>
    <property type="match status" value="2"/>
</dbReference>
<keyword evidence="7" id="KW-1185">Reference proteome</keyword>
<reference evidence="6 7" key="1">
    <citation type="journal article" date="2012" name="Stand. Genomic Sci.">
        <title>Complete genome sequence of the sulfur compounds oxidizing chemolithoautotroph Sulfuricurvum kujiense type strain (YK-1(T)).</title>
        <authorList>
            <person name="Han C."/>
            <person name="Kotsyurbenko O."/>
            <person name="Chertkov O."/>
            <person name="Held B."/>
            <person name="Lapidus A."/>
            <person name="Nolan M."/>
            <person name="Lucas S."/>
            <person name="Hammon N."/>
            <person name="Deshpande S."/>
            <person name="Cheng J.F."/>
            <person name="Tapia R."/>
            <person name="Goodwin L.A."/>
            <person name="Pitluck S."/>
            <person name="Liolios K."/>
            <person name="Pagani I."/>
            <person name="Ivanova N."/>
            <person name="Mavromatis K."/>
            <person name="Mikhailova N."/>
            <person name="Pati A."/>
            <person name="Chen A."/>
            <person name="Palaniappan K."/>
            <person name="Land M."/>
            <person name="Hauser L."/>
            <person name="Chang Y.J."/>
            <person name="Jeffries C.D."/>
            <person name="Brambilla E.M."/>
            <person name="Rohde M."/>
            <person name="Spring S."/>
            <person name="Sikorski J."/>
            <person name="Goker M."/>
            <person name="Woyke T."/>
            <person name="Bristow J."/>
            <person name="Eisen J.A."/>
            <person name="Markowitz V."/>
            <person name="Hugenholtz P."/>
            <person name="Kyrpides N.C."/>
            <person name="Klenk H.P."/>
            <person name="Detter J.C."/>
        </authorList>
    </citation>
    <scope>NUCLEOTIDE SEQUENCE [LARGE SCALE GENOMIC DNA]</scope>
    <source>
        <strain evidence="7">ATCC BAA-921 / DSM 16994 / JCM 11577 / YK-1</strain>
    </source>
</reference>
<dbReference type="InterPro" id="IPR051201">
    <property type="entry name" value="Chloro_Bact_Ser_Proteases"/>
</dbReference>
<dbReference type="InterPro" id="IPR001478">
    <property type="entry name" value="PDZ"/>
</dbReference>
<dbReference type="InterPro" id="IPR001940">
    <property type="entry name" value="Peptidase_S1C"/>
</dbReference>
<dbReference type="GO" id="GO:0006508">
    <property type="term" value="P:proteolysis"/>
    <property type="evidence" value="ECO:0007669"/>
    <property type="project" value="UniProtKB-KW"/>
</dbReference>
<name>E4U132_SULKY</name>
<evidence type="ECO:0000259" key="5">
    <source>
        <dbReference type="PROSITE" id="PS50106"/>
    </source>
</evidence>
<evidence type="ECO:0000256" key="4">
    <source>
        <dbReference type="SAM" id="SignalP"/>
    </source>
</evidence>
<feature type="signal peptide" evidence="4">
    <location>
        <begin position="1"/>
        <end position="21"/>
    </location>
</feature>
<dbReference type="STRING" id="709032.Sulku_0670"/>
<dbReference type="Gene3D" id="2.30.42.10">
    <property type="match status" value="2"/>
</dbReference>
<comment type="similarity">
    <text evidence="1">Belongs to the peptidase S1C family.</text>
</comment>
<dbReference type="PANTHER" id="PTHR43343:SF3">
    <property type="entry name" value="PROTEASE DO-LIKE 8, CHLOROPLASTIC"/>
    <property type="match status" value="1"/>
</dbReference>
<dbReference type="GO" id="GO:0004252">
    <property type="term" value="F:serine-type endopeptidase activity"/>
    <property type="evidence" value="ECO:0007669"/>
    <property type="project" value="InterPro"/>
</dbReference>
<dbReference type="eggNOG" id="COG0750">
    <property type="taxonomic scope" value="Bacteria"/>
</dbReference>
<feature type="chain" id="PRO_5003190315" evidence="4">
    <location>
        <begin position="22"/>
        <end position="428"/>
    </location>
</feature>
<organism evidence="6 7">
    <name type="scientific">Sulfuricurvum kujiense (strain ATCC BAA-921 / DSM 16994 / JCM 11577 / YK-1)</name>
    <dbReference type="NCBI Taxonomy" id="709032"/>
    <lineage>
        <taxon>Bacteria</taxon>
        <taxon>Pseudomonadati</taxon>
        <taxon>Campylobacterota</taxon>
        <taxon>Epsilonproteobacteria</taxon>
        <taxon>Campylobacterales</taxon>
        <taxon>Sulfurimonadaceae</taxon>
        <taxon>Sulfuricurvum</taxon>
    </lineage>
</organism>
<evidence type="ECO:0000313" key="6">
    <source>
        <dbReference type="EMBL" id="ADR33336.1"/>
    </source>
</evidence>
<feature type="domain" description="PDZ" evidence="5">
    <location>
        <begin position="223"/>
        <end position="286"/>
    </location>
</feature>
<protein>
    <submittedName>
        <fullName evidence="6">Peptidase S1 and S6 chymotrypsin/Hap</fullName>
    </submittedName>
</protein>
<dbReference type="InterPro" id="IPR036034">
    <property type="entry name" value="PDZ_sf"/>
</dbReference>
<proteinExistence type="inferred from homology"/>
<dbReference type="Pfam" id="PF13180">
    <property type="entry name" value="PDZ_2"/>
    <property type="match status" value="1"/>
</dbReference>